<keyword evidence="3" id="KW-1185">Reference proteome</keyword>
<evidence type="ECO:0000313" key="3">
    <source>
        <dbReference type="Proteomes" id="UP000503399"/>
    </source>
</evidence>
<dbReference type="Proteomes" id="UP000503399">
    <property type="component" value="Chromosome"/>
</dbReference>
<name>A0A6F8ZIP4_9FIRM</name>
<feature type="transmembrane region" description="Helical" evidence="1">
    <location>
        <begin position="44"/>
        <end position="64"/>
    </location>
</feature>
<feature type="transmembrane region" description="Helical" evidence="1">
    <location>
        <begin position="85"/>
        <end position="107"/>
    </location>
</feature>
<accession>A0A6F8ZIP4</accession>
<evidence type="ECO:0000313" key="2">
    <source>
        <dbReference type="EMBL" id="CAB1129646.1"/>
    </source>
</evidence>
<dbReference type="GO" id="GO:0016020">
    <property type="term" value="C:membrane"/>
    <property type="evidence" value="ECO:0007669"/>
    <property type="project" value="InterPro"/>
</dbReference>
<dbReference type="Pfam" id="PF03845">
    <property type="entry name" value="Spore_permease"/>
    <property type="match status" value="1"/>
</dbReference>
<organism evidence="2 3">
    <name type="scientific">Candidatus Hydrogenisulfobacillus filiaventi</name>
    <dbReference type="NCBI Taxonomy" id="2707344"/>
    <lineage>
        <taxon>Bacteria</taxon>
        <taxon>Bacillati</taxon>
        <taxon>Bacillota</taxon>
        <taxon>Clostridia</taxon>
        <taxon>Eubacteriales</taxon>
        <taxon>Clostridiales Family XVII. Incertae Sedis</taxon>
        <taxon>Candidatus Hydrogenisulfobacillus</taxon>
    </lineage>
</organism>
<dbReference type="KEGG" id="hfv:R50_2149"/>
<feature type="transmembrane region" description="Helical" evidence="1">
    <location>
        <begin position="313"/>
        <end position="331"/>
    </location>
</feature>
<dbReference type="InterPro" id="IPR004761">
    <property type="entry name" value="Spore_GerAB"/>
</dbReference>
<keyword evidence="1" id="KW-1133">Transmembrane helix</keyword>
<feature type="transmembrane region" description="Helical" evidence="1">
    <location>
        <begin position="223"/>
        <end position="238"/>
    </location>
</feature>
<feature type="transmembrane region" description="Helical" evidence="1">
    <location>
        <begin position="190"/>
        <end position="211"/>
    </location>
</feature>
<feature type="transmembrane region" description="Helical" evidence="1">
    <location>
        <begin position="119"/>
        <end position="138"/>
    </location>
</feature>
<evidence type="ECO:0000256" key="1">
    <source>
        <dbReference type="SAM" id="Phobius"/>
    </source>
</evidence>
<dbReference type="GO" id="GO:0009847">
    <property type="term" value="P:spore germination"/>
    <property type="evidence" value="ECO:0007669"/>
    <property type="project" value="InterPro"/>
</dbReference>
<feature type="transmembrane region" description="Helical" evidence="1">
    <location>
        <begin position="150"/>
        <end position="170"/>
    </location>
</feature>
<proteinExistence type="predicted"/>
<keyword evidence="1" id="KW-0472">Membrane</keyword>
<gene>
    <name evidence="2" type="ORF">R50_2149</name>
</gene>
<protein>
    <submittedName>
        <fullName evidence="2">Putative Spore gernimation protein</fullName>
    </submittedName>
</protein>
<sequence>MADRTKVLGEALSPSQLGTLLVAGYATQALCYFPRPQVTYAGRAALLTEVAAGLAAALGLWLWIRVAALHPGESPEAALRALGPAQWPLVIGIAAYHILLGMNWLMIYTSVLHGIFLEATPLWALAGAILAESLYLAWNQVVPLARALQSLWVPVAVFTVFSLAGGMALIRHPRLLWPALPPTARGFALGSLHGLSAYLGLDAVAWFYPYVHPAARRTAGRHLFWWLAGSFAAFSWALEDVMGTFGPDFIPALRWPMAQFVRLQSLATFYVNKFGLVVLLLWTVTSVSFEAVHITVAAQALHPLGGYRTRAGFRWHAAVVALLIGGVLVGVRSPYRVQHLLGTTTLLTGAVYTFSLPLLLLGANALAGRWTAAGPRAGEGS</sequence>
<dbReference type="AlphaFoldDB" id="A0A6F8ZIP4"/>
<feature type="transmembrane region" description="Helical" evidence="1">
    <location>
        <begin position="337"/>
        <end position="361"/>
    </location>
</feature>
<keyword evidence="1" id="KW-0812">Transmembrane</keyword>
<dbReference type="EMBL" id="LR778114">
    <property type="protein sequence ID" value="CAB1129646.1"/>
    <property type="molecule type" value="Genomic_DNA"/>
</dbReference>
<reference evidence="2 3" key="1">
    <citation type="submission" date="2020-02" db="EMBL/GenBank/DDBJ databases">
        <authorList>
            <person name="Hogendoorn C."/>
        </authorList>
    </citation>
    <scope>NUCLEOTIDE SEQUENCE [LARGE SCALE GENOMIC DNA]</scope>
    <source>
        <strain evidence="2">R501</strain>
    </source>
</reference>